<dbReference type="eggNOG" id="ENOG502S329">
    <property type="taxonomic scope" value="Eukaryota"/>
</dbReference>
<dbReference type="Gene3D" id="3.10.490.10">
    <property type="entry name" value="Gamma-glutamyl cyclotransferase-like"/>
    <property type="match status" value="1"/>
</dbReference>
<dbReference type="OrthoDB" id="2017317at2759"/>
<dbReference type="Proteomes" id="UP000002668">
    <property type="component" value="Genome"/>
</dbReference>
<dbReference type="AlphaFoldDB" id="E4ZG53"/>
<dbReference type="PANTHER" id="PTHR12935">
    <property type="entry name" value="GAMMA-GLUTAMYLCYCLOTRANSFERASE"/>
    <property type="match status" value="1"/>
</dbReference>
<feature type="binding site" evidence="4">
    <location>
        <position position="255"/>
    </location>
    <ligand>
        <name>substrate</name>
    </ligand>
</feature>
<evidence type="ECO:0000256" key="5">
    <source>
        <dbReference type="SAM" id="MobiDB-lite"/>
    </source>
</evidence>
<reference evidence="8" key="1">
    <citation type="journal article" date="2011" name="Nat. Commun.">
        <title>Effector diversification within compartments of the Leptosphaeria maculans genome affected by Repeat-Induced Point mutations.</title>
        <authorList>
            <person name="Rouxel T."/>
            <person name="Grandaubert J."/>
            <person name="Hane J.K."/>
            <person name="Hoede C."/>
            <person name="van de Wouw A.P."/>
            <person name="Couloux A."/>
            <person name="Dominguez V."/>
            <person name="Anthouard V."/>
            <person name="Bally P."/>
            <person name="Bourras S."/>
            <person name="Cozijnsen A.J."/>
            <person name="Ciuffetti L.M."/>
            <person name="Degrave A."/>
            <person name="Dilmaghani A."/>
            <person name="Duret L."/>
            <person name="Fudal I."/>
            <person name="Goodwin S.B."/>
            <person name="Gout L."/>
            <person name="Glaser N."/>
            <person name="Linglin J."/>
            <person name="Kema G.H.J."/>
            <person name="Lapalu N."/>
            <person name="Lawrence C.B."/>
            <person name="May K."/>
            <person name="Meyer M."/>
            <person name="Ollivier B."/>
            <person name="Poulain J."/>
            <person name="Schoch C.L."/>
            <person name="Simon A."/>
            <person name="Spatafora J.W."/>
            <person name="Stachowiak A."/>
            <person name="Turgeon B.G."/>
            <person name="Tyler B.M."/>
            <person name="Vincent D."/>
            <person name="Weissenbach J."/>
            <person name="Amselem J."/>
            <person name="Quesneville H."/>
            <person name="Oliver R.P."/>
            <person name="Wincker P."/>
            <person name="Balesdent M.-H."/>
            <person name="Howlett B.J."/>
        </authorList>
    </citation>
    <scope>NUCLEOTIDE SEQUENCE [LARGE SCALE GENOMIC DNA]</scope>
    <source>
        <strain evidence="8">JN3 / isolate v23.1.3 / race Av1-4-5-6-7-8</strain>
    </source>
</reference>
<sequence>MTDRPAPLYKRLAARLQGGRRVPKKRKFPAISQTSQERLCESLKDEPFDPVQCDALQDPVPQEKEKTVLYLAYGSNLCKETFRGARGIRPLSKINVLVPSLRLTFDLPGIPYIEPCFANTAQRTPEALSDDDDDNTKNDDDDDQKGPGDNSPNDKAGSSDYHKNRWHKGLVGVVYEVTRRDYAHIISTEGGGSSYKDILVDCYVLPTSDTVPTVPDSQSFKAHTLFAPLLDDDNKRSTDRATRPDPDYAQPSARYLKLITDGAAECHLPQEYQDYLLNLRPYTITTKRQAVGKTLFQAIWLPFVMLIFTLAKAVQDKKGRAPWWYAKLTAWIFLAMWMSYDYAFKPIFGDGERTVGDEALWTKPKCYEDERAKQDYAENESLLEQSVESMNLHAKASIDCSNGLKNRI</sequence>
<dbReference type="EMBL" id="FP929064">
    <property type="protein sequence ID" value="CBX90273.1"/>
    <property type="molecule type" value="Genomic_DNA"/>
</dbReference>
<feature type="compositionally biased region" description="Acidic residues" evidence="5">
    <location>
        <begin position="128"/>
        <end position="143"/>
    </location>
</feature>
<dbReference type="EC" id="4.3.2.9" evidence="1"/>
<dbReference type="VEuPathDB" id="FungiDB:LEMA_P063990.1"/>
<dbReference type="HOGENOM" id="CLU_030506_1_0_1"/>
<evidence type="ECO:0000256" key="4">
    <source>
        <dbReference type="PIRSR" id="PIRSR617939-2"/>
    </source>
</evidence>
<keyword evidence="6" id="KW-0472">Membrane</keyword>
<feature type="transmembrane region" description="Helical" evidence="6">
    <location>
        <begin position="323"/>
        <end position="340"/>
    </location>
</feature>
<evidence type="ECO:0000256" key="6">
    <source>
        <dbReference type="SAM" id="Phobius"/>
    </source>
</evidence>
<accession>E4ZG53</accession>
<keyword evidence="6" id="KW-0812">Transmembrane</keyword>
<evidence type="ECO:0000256" key="2">
    <source>
        <dbReference type="ARBA" id="ARBA00023239"/>
    </source>
</evidence>
<feature type="transmembrane region" description="Helical" evidence="6">
    <location>
        <begin position="294"/>
        <end position="311"/>
    </location>
</feature>
<evidence type="ECO:0000256" key="3">
    <source>
        <dbReference type="PIRSR" id="PIRSR617939-1"/>
    </source>
</evidence>
<dbReference type="OMA" id="CFAGTQY"/>
<dbReference type="InterPro" id="IPR017939">
    <property type="entry name" value="G-Glutamylcylcotransferase"/>
</dbReference>
<organism evidence="7 8">
    <name type="scientific">Leptosphaeria maculans (strain JN3 / isolate v23.1.3 / race Av1-4-5-6-7-8)</name>
    <name type="common">Blackleg fungus</name>
    <name type="synonym">Phoma lingam</name>
    <dbReference type="NCBI Taxonomy" id="985895"/>
    <lineage>
        <taxon>Eukaryota</taxon>
        <taxon>Fungi</taxon>
        <taxon>Dikarya</taxon>
        <taxon>Ascomycota</taxon>
        <taxon>Pezizomycotina</taxon>
        <taxon>Dothideomycetes</taxon>
        <taxon>Pleosporomycetidae</taxon>
        <taxon>Pleosporales</taxon>
        <taxon>Pleosporineae</taxon>
        <taxon>Leptosphaeriaceae</taxon>
        <taxon>Plenodomus</taxon>
        <taxon>Plenodomus lingam/Leptosphaeria maculans species complex</taxon>
    </lineage>
</organism>
<feature type="binding site" evidence="4">
    <location>
        <begin position="70"/>
        <end position="75"/>
    </location>
    <ligand>
        <name>substrate</name>
    </ligand>
</feature>
<evidence type="ECO:0000313" key="7">
    <source>
        <dbReference type="EMBL" id="CBX90273.1"/>
    </source>
</evidence>
<keyword evidence="6" id="KW-1133">Transmembrane helix</keyword>
<keyword evidence="2" id="KW-0456">Lyase</keyword>
<dbReference type="InParanoid" id="E4ZG53"/>
<dbReference type="GeneID" id="13291808"/>
<evidence type="ECO:0000256" key="1">
    <source>
        <dbReference type="ARBA" id="ARBA00012346"/>
    </source>
</evidence>
<name>E4ZG53_LEPMJ</name>
<feature type="region of interest" description="Disordered" evidence="5">
    <location>
        <begin position="124"/>
        <end position="162"/>
    </location>
</feature>
<feature type="active site" description="Proton acceptor" evidence="3">
    <location>
        <position position="189"/>
    </location>
</feature>
<keyword evidence="8" id="KW-1185">Reference proteome</keyword>
<dbReference type="PANTHER" id="PTHR12935:SF0">
    <property type="entry name" value="GAMMA-GLUTAMYLCYCLOTRANSFERASE"/>
    <property type="match status" value="1"/>
</dbReference>
<gene>
    <name evidence="7" type="ORF">LEMA_P063990.1</name>
</gene>
<evidence type="ECO:0000313" key="8">
    <source>
        <dbReference type="Proteomes" id="UP000002668"/>
    </source>
</evidence>
<dbReference type="GO" id="GO:0003839">
    <property type="term" value="F:gamma-glutamylcyclotransferase activity"/>
    <property type="evidence" value="ECO:0007669"/>
    <property type="project" value="UniProtKB-EC"/>
</dbReference>
<proteinExistence type="predicted"/>
<protein>
    <recommendedName>
        <fullName evidence="1">gamma-glutamylcyclotransferase</fullName>
        <ecNumber evidence="1">4.3.2.9</ecNumber>
    </recommendedName>
</protein>